<gene>
    <name evidence="2" type="ORF">TK50_22875</name>
</gene>
<dbReference type="PANTHER" id="PTHR43194:SF2">
    <property type="entry name" value="PEROXISOMAL MEMBRANE PROTEIN LPX1"/>
    <property type="match status" value="1"/>
</dbReference>
<dbReference type="EMBL" id="JXSX01000003">
    <property type="protein sequence ID" value="KIR60716.1"/>
    <property type="molecule type" value="Genomic_DNA"/>
</dbReference>
<dbReference type="AlphaFoldDB" id="A0A0D0WNW5"/>
<evidence type="ECO:0000313" key="3">
    <source>
        <dbReference type="Proteomes" id="UP000032254"/>
    </source>
</evidence>
<dbReference type="OrthoDB" id="495620at2"/>
<dbReference type="GO" id="GO:0016787">
    <property type="term" value="F:hydrolase activity"/>
    <property type="evidence" value="ECO:0007669"/>
    <property type="project" value="UniProtKB-KW"/>
</dbReference>
<keyword evidence="2" id="KW-0378">Hydrolase</keyword>
<dbReference type="RefSeq" id="WP_043966992.1">
    <property type="nucleotide sequence ID" value="NZ_JBIAOP010000004.1"/>
</dbReference>
<dbReference type="PRINTS" id="PR00111">
    <property type="entry name" value="ABHYDROLASE"/>
</dbReference>
<keyword evidence="3" id="KW-1185">Reference proteome</keyword>
<accession>A0A0D0WNW5</accession>
<dbReference type="InterPro" id="IPR029058">
    <property type="entry name" value="AB_hydrolase_fold"/>
</dbReference>
<protein>
    <submittedName>
        <fullName evidence="2">Alpha/beta hydrolase</fullName>
    </submittedName>
</protein>
<evidence type="ECO:0000313" key="2">
    <source>
        <dbReference type="EMBL" id="KIR60716.1"/>
    </source>
</evidence>
<dbReference type="InterPro" id="IPR000073">
    <property type="entry name" value="AB_hydrolase_1"/>
</dbReference>
<dbReference type="PATRIC" id="fig|47853.6.peg.4787"/>
<dbReference type="Pfam" id="PF00561">
    <property type="entry name" value="Abhydrolase_1"/>
    <property type="match status" value="1"/>
</dbReference>
<feature type="domain" description="AB hydrolase-1" evidence="1">
    <location>
        <begin position="21"/>
        <end position="202"/>
    </location>
</feature>
<name>A0A0D0WNW5_9ACTN</name>
<comment type="caution">
    <text evidence="2">The sequence shown here is derived from an EMBL/GenBank/DDBJ whole genome shotgun (WGS) entry which is preliminary data.</text>
</comment>
<dbReference type="SUPFAM" id="SSF53474">
    <property type="entry name" value="alpha/beta-Hydrolases"/>
    <property type="match status" value="1"/>
</dbReference>
<dbReference type="InterPro" id="IPR050228">
    <property type="entry name" value="Carboxylesterase_BioH"/>
</dbReference>
<organism evidence="2 3">
    <name type="scientific">Micromonospora haikouensis</name>
    <dbReference type="NCBI Taxonomy" id="686309"/>
    <lineage>
        <taxon>Bacteria</taxon>
        <taxon>Bacillati</taxon>
        <taxon>Actinomycetota</taxon>
        <taxon>Actinomycetes</taxon>
        <taxon>Micromonosporales</taxon>
        <taxon>Micromonosporaceae</taxon>
        <taxon>Micromonospora</taxon>
    </lineage>
</organism>
<proteinExistence type="predicted"/>
<sequence>MSYAEVNGLRLWHEVRGSGRPLVLLHGGYGAAESFAPLLPAFAGRRRVVTVDLQGHGRTADVDRPLRFESMADDVAALIRHLGLGEADVLGYSLGGGVALRLAIQHPALVRRLVVVSAPCRSGGWYPEVLAAMAAQDAATGERMRGTPPHELYARIAPRPQDWPALWAKTGELLRRDYDWSAQVAALANPTLLVFADADSVPTSHVAEFFGLLGGGHRDAGWDGSDRPASRLAVLPGLTHYEMLDSPALPAAVLPFLTAPARPPQ</sequence>
<dbReference type="Proteomes" id="UP000032254">
    <property type="component" value="Unassembled WGS sequence"/>
</dbReference>
<dbReference type="Gene3D" id="3.40.50.1820">
    <property type="entry name" value="alpha/beta hydrolase"/>
    <property type="match status" value="1"/>
</dbReference>
<reference evidence="2 3" key="1">
    <citation type="submission" date="2015-01" db="EMBL/GenBank/DDBJ databases">
        <title>Sequencing and annotation of Micromonospora carbonacea strain JXNU-1 genome.</title>
        <authorList>
            <person name="Long Z."/>
            <person name="Huang Y."/>
            <person name="Jiang Y."/>
        </authorList>
    </citation>
    <scope>NUCLEOTIDE SEQUENCE [LARGE SCALE GENOMIC DNA]</scope>
    <source>
        <strain evidence="2 3">JXNU-1</strain>
    </source>
</reference>
<evidence type="ECO:0000259" key="1">
    <source>
        <dbReference type="Pfam" id="PF00561"/>
    </source>
</evidence>
<dbReference type="GeneID" id="301306894"/>
<dbReference type="PANTHER" id="PTHR43194">
    <property type="entry name" value="HYDROLASE ALPHA/BETA FOLD FAMILY"/>
    <property type="match status" value="1"/>
</dbReference>